<gene>
    <name evidence="1" type="ORF">LCGC14_1629560</name>
</gene>
<comment type="caution">
    <text evidence="1">The sequence shown here is derived from an EMBL/GenBank/DDBJ whole genome shotgun (WGS) entry which is preliminary data.</text>
</comment>
<proteinExistence type="predicted"/>
<dbReference type="EMBL" id="LAZR01013424">
    <property type="protein sequence ID" value="KKM22020.1"/>
    <property type="molecule type" value="Genomic_DNA"/>
</dbReference>
<sequence length="223" mass="23467">MTYGLKGYTNASGIALPEVGMEAETFTAPLFKIGVSGTKVHIKTASVPLMQIYATSALTSGTVDLFKIDFTQTAAQQSGYIKGIRCTLTSNVKTPGSFNAIKGIIDYSTSGHAHGDAAPLASELTMPNSSAIRGTYSVIEAQIAVGASSSWQNAGPCAFFRCKLTGTKAQFDTRGYLFDIQGFTEGNDLFCDNGGTPAAADGGIRIRIGANDRYLLYADDAET</sequence>
<reference evidence="1" key="1">
    <citation type="journal article" date="2015" name="Nature">
        <title>Complex archaea that bridge the gap between prokaryotes and eukaryotes.</title>
        <authorList>
            <person name="Spang A."/>
            <person name="Saw J.H."/>
            <person name="Jorgensen S.L."/>
            <person name="Zaremba-Niedzwiedzka K."/>
            <person name="Martijn J."/>
            <person name="Lind A.E."/>
            <person name="van Eijk R."/>
            <person name="Schleper C."/>
            <person name="Guy L."/>
            <person name="Ettema T.J."/>
        </authorList>
    </citation>
    <scope>NUCLEOTIDE SEQUENCE</scope>
</reference>
<protein>
    <submittedName>
        <fullName evidence="1">Uncharacterized protein</fullName>
    </submittedName>
</protein>
<name>A0A0F9L2V1_9ZZZZ</name>
<dbReference type="AlphaFoldDB" id="A0A0F9L2V1"/>
<organism evidence="1">
    <name type="scientific">marine sediment metagenome</name>
    <dbReference type="NCBI Taxonomy" id="412755"/>
    <lineage>
        <taxon>unclassified sequences</taxon>
        <taxon>metagenomes</taxon>
        <taxon>ecological metagenomes</taxon>
    </lineage>
</organism>
<evidence type="ECO:0000313" key="1">
    <source>
        <dbReference type="EMBL" id="KKM22020.1"/>
    </source>
</evidence>
<accession>A0A0F9L2V1</accession>